<dbReference type="SMART" id="SM00418">
    <property type="entry name" value="HTH_ARSR"/>
    <property type="match status" value="1"/>
</dbReference>
<evidence type="ECO:0000313" key="5">
    <source>
        <dbReference type="EMBL" id="TVM19317.1"/>
    </source>
</evidence>
<dbReference type="SUPFAM" id="SSF46785">
    <property type="entry name" value="Winged helix' DNA-binding domain"/>
    <property type="match status" value="1"/>
</dbReference>
<reference evidence="5 6" key="1">
    <citation type="submission" date="2018-06" db="EMBL/GenBank/DDBJ databases">
        <title>Complete genome of Desulfovibrio indonesiensis P37SLT.</title>
        <authorList>
            <person name="Crispim J.S."/>
            <person name="Vidigal P.M.P."/>
            <person name="Silva L.C.F."/>
            <person name="Laguardia C.N."/>
            <person name="Araujo L.C."/>
            <person name="Dias R.S."/>
            <person name="Sousa M.P."/>
            <person name="Paula S.O."/>
            <person name="Silva C."/>
        </authorList>
    </citation>
    <scope>NUCLEOTIDE SEQUENCE [LARGE SCALE GENOMIC DNA]</scope>
    <source>
        <strain evidence="5 6">P37SLT</strain>
    </source>
</reference>
<accession>A0A7M3MIP5</accession>
<dbReference type="GO" id="GO:0003700">
    <property type="term" value="F:DNA-binding transcription factor activity"/>
    <property type="evidence" value="ECO:0007669"/>
    <property type="project" value="InterPro"/>
</dbReference>
<dbReference type="AlphaFoldDB" id="A0A7M3MIP5"/>
<organism evidence="5 6">
    <name type="scientific">Oceanidesulfovibrio indonesiensis</name>
    <dbReference type="NCBI Taxonomy" id="54767"/>
    <lineage>
        <taxon>Bacteria</taxon>
        <taxon>Pseudomonadati</taxon>
        <taxon>Thermodesulfobacteriota</taxon>
        <taxon>Desulfovibrionia</taxon>
        <taxon>Desulfovibrionales</taxon>
        <taxon>Desulfovibrionaceae</taxon>
        <taxon>Oceanidesulfovibrio</taxon>
    </lineage>
</organism>
<dbReference type="PRINTS" id="PR00778">
    <property type="entry name" value="HTHARSR"/>
</dbReference>
<dbReference type="PANTHER" id="PTHR33154:SF18">
    <property type="entry name" value="ARSENICAL RESISTANCE OPERON REPRESSOR"/>
    <property type="match status" value="1"/>
</dbReference>
<proteinExistence type="predicted"/>
<protein>
    <submittedName>
        <fullName evidence="5">ArsR family transcriptional regulator</fullName>
    </submittedName>
</protein>
<dbReference type="PROSITE" id="PS50987">
    <property type="entry name" value="HTH_ARSR_2"/>
    <property type="match status" value="1"/>
</dbReference>
<evidence type="ECO:0000256" key="2">
    <source>
        <dbReference type="ARBA" id="ARBA00023125"/>
    </source>
</evidence>
<comment type="caution">
    <text evidence="5">The sequence shown here is derived from an EMBL/GenBank/DDBJ whole genome shotgun (WGS) entry which is preliminary data.</text>
</comment>
<keyword evidence="3" id="KW-0804">Transcription</keyword>
<dbReference type="PANTHER" id="PTHR33154">
    <property type="entry name" value="TRANSCRIPTIONAL REGULATOR, ARSR FAMILY"/>
    <property type="match status" value="1"/>
</dbReference>
<dbReference type="InterPro" id="IPR011991">
    <property type="entry name" value="ArsR-like_HTH"/>
</dbReference>
<evidence type="ECO:0000256" key="1">
    <source>
        <dbReference type="ARBA" id="ARBA00023015"/>
    </source>
</evidence>
<keyword evidence="1" id="KW-0805">Transcription regulation</keyword>
<name>A0A7M3MIP5_9BACT</name>
<sequence length="103" mass="11966">MLDLTPRTDKSFFEERARIMKALAHPSRLLILDELSRGERCVCDLTELVGADISTVSKHLSQLKKAGIVEDERRGKWSWYRLKLPCVLNFFHCVDTVLHAKRR</sequence>
<evidence type="ECO:0000256" key="3">
    <source>
        <dbReference type="ARBA" id="ARBA00023163"/>
    </source>
</evidence>
<dbReference type="Gene3D" id="1.10.10.10">
    <property type="entry name" value="Winged helix-like DNA-binding domain superfamily/Winged helix DNA-binding domain"/>
    <property type="match status" value="1"/>
</dbReference>
<evidence type="ECO:0000259" key="4">
    <source>
        <dbReference type="PROSITE" id="PS50987"/>
    </source>
</evidence>
<gene>
    <name evidence="5" type="ORF">DPQ33_02865</name>
</gene>
<dbReference type="InterPro" id="IPR036390">
    <property type="entry name" value="WH_DNA-bd_sf"/>
</dbReference>
<dbReference type="GO" id="GO:0003677">
    <property type="term" value="F:DNA binding"/>
    <property type="evidence" value="ECO:0007669"/>
    <property type="project" value="UniProtKB-KW"/>
</dbReference>
<dbReference type="InterPro" id="IPR001845">
    <property type="entry name" value="HTH_ArsR_DNA-bd_dom"/>
</dbReference>
<dbReference type="EMBL" id="QMIE01000002">
    <property type="protein sequence ID" value="TVM19317.1"/>
    <property type="molecule type" value="Genomic_DNA"/>
</dbReference>
<dbReference type="OrthoDB" id="9800049at2"/>
<keyword evidence="2" id="KW-0238">DNA-binding</keyword>
<dbReference type="CDD" id="cd00090">
    <property type="entry name" value="HTH_ARSR"/>
    <property type="match status" value="1"/>
</dbReference>
<feature type="domain" description="HTH arsR-type" evidence="4">
    <location>
        <begin position="8"/>
        <end position="102"/>
    </location>
</feature>
<dbReference type="Proteomes" id="UP000448292">
    <property type="component" value="Unassembled WGS sequence"/>
</dbReference>
<dbReference type="NCBIfam" id="NF033788">
    <property type="entry name" value="HTH_metalloreg"/>
    <property type="match status" value="1"/>
</dbReference>
<dbReference type="InterPro" id="IPR036388">
    <property type="entry name" value="WH-like_DNA-bd_sf"/>
</dbReference>
<dbReference type="RefSeq" id="WP_144301675.1">
    <property type="nucleotide sequence ID" value="NZ_QMIE01000002.1"/>
</dbReference>
<dbReference type="InterPro" id="IPR051081">
    <property type="entry name" value="HTH_MetalResp_TranReg"/>
</dbReference>
<keyword evidence="6" id="KW-1185">Reference proteome</keyword>
<dbReference type="Pfam" id="PF01022">
    <property type="entry name" value="HTH_5"/>
    <property type="match status" value="1"/>
</dbReference>
<evidence type="ECO:0000313" key="6">
    <source>
        <dbReference type="Proteomes" id="UP000448292"/>
    </source>
</evidence>